<dbReference type="InterPro" id="IPR058488">
    <property type="entry name" value="DUF8175"/>
</dbReference>
<dbReference type="Proteomes" id="UP000516052">
    <property type="component" value="Chromosome"/>
</dbReference>
<protein>
    <recommendedName>
        <fullName evidence="1">DUF8175 domain-containing protein</fullName>
    </recommendedName>
</protein>
<keyword evidence="3" id="KW-1185">Reference proteome</keyword>
<organism evidence="2 3">
    <name type="scientific">Streptomyces roseirectus</name>
    <dbReference type="NCBI Taxonomy" id="2768066"/>
    <lineage>
        <taxon>Bacteria</taxon>
        <taxon>Bacillati</taxon>
        <taxon>Actinomycetota</taxon>
        <taxon>Actinomycetes</taxon>
        <taxon>Kitasatosporales</taxon>
        <taxon>Streptomycetaceae</taxon>
        <taxon>Streptomyces</taxon>
    </lineage>
</organism>
<proteinExistence type="predicted"/>
<evidence type="ECO:0000259" key="1">
    <source>
        <dbReference type="Pfam" id="PF26526"/>
    </source>
</evidence>
<accession>A0A7H0ISV5</accession>
<dbReference type="AlphaFoldDB" id="A0A7H0ISV5"/>
<dbReference type="KEGG" id="sroi:IAG44_20345"/>
<gene>
    <name evidence="2" type="ORF">IAG44_20345</name>
</gene>
<sequence length="349" mass="35968">MPVGYPRTEAGAKAAAANYVTVSGSSSFLADKAVRHRAIRVMSSARTAADAIEEADRSAGSSGRKPAVARTGVLAAHVLGFDIHKATVHLWTTTVRGSAVGATSPQLAFRSVTVGLVWERGDWRVSSSSSGPGLVAPVDVRQTVNVAGDFVDYTAGQAVDPVVSGVVGTDGFPASYARTAAGARAAATSAAQLYGDPRFFTDSSWRHRMLAATASPDTLDSTRTDSDSTARLVVDNRGLGADGKTSDGSPLVTRTAVLGVRPVSYSEQAASVELWTASVGGIAGDDETQRPRIAFLRMTVDLVWGGGSWRTTAVTPGEPLVPSFSATEPASAAERFAEVGGVDDAPATA</sequence>
<dbReference type="EMBL" id="CP060828">
    <property type="protein sequence ID" value="QNP75871.1"/>
    <property type="molecule type" value="Genomic_DNA"/>
</dbReference>
<evidence type="ECO:0000313" key="3">
    <source>
        <dbReference type="Proteomes" id="UP000516052"/>
    </source>
</evidence>
<feature type="domain" description="DUF8175" evidence="1">
    <location>
        <begin position="3"/>
        <end position="139"/>
    </location>
</feature>
<dbReference type="Pfam" id="PF26526">
    <property type="entry name" value="DUF8175"/>
    <property type="match status" value="1"/>
</dbReference>
<evidence type="ECO:0000313" key="2">
    <source>
        <dbReference type="EMBL" id="QNP75871.1"/>
    </source>
</evidence>
<name>A0A7H0ISV5_9ACTN</name>
<reference evidence="2 3" key="1">
    <citation type="submission" date="2020-08" db="EMBL/GenBank/DDBJ databases">
        <title>A novel species.</title>
        <authorList>
            <person name="Gao J."/>
        </authorList>
    </citation>
    <scope>NUCLEOTIDE SEQUENCE [LARGE SCALE GENOMIC DNA]</scope>
    <source>
        <strain evidence="2 3">CRXT-G-22</strain>
    </source>
</reference>